<organism evidence="3 4">
    <name type="scientific">Streptomyces virginiae</name>
    <name type="common">Streptomyces cinnamonensis</name>
    <dbReference type="NCBI Taxonomy" id="1961"/>
    <lineage>
        <taxon>Bacteria</taxon>
        <taxon>Bacillati</taxon>
        <taxon>Actinomycetota</taxon>
        <taxon>Actinomycetes</taxon>
        <taxon>Kitasatosporales</taxon>
        <taxon>Streptomycetaceae</taxon>
        <taxon>Streptomyces</taxon>
    </lineage>
</organism>
<gene>
    <name evidence="3" type="ORF">Scinn_80300</name>
</gene>
<feature type="transmembrane region" description="Helical" evidence="2">
    <location>
        <begin position="302"/>
        <end position="323"/>
    </location>
</feature>
<feature type="transmembrane region" description="Helical" evidence="2">
    <location>
        <begin position="102"/>
        <end position="122"/>
    </location>
</feature>
<evidence type="ECO:0000313" key="4">
    <source>
        <dbReference type="Proteomes" id="UP000660554"/>
    </source>
</evidence>
<reference evidence="4" key="1">
    <citation type="submission" date="2020-09" db="EMBL/GenBank/DDBJ databases">
        <title>Whole genome shotgun sequence of Streptomyces cinnamonensis NBRC 15873.</title>
        <authorList>
            <person name="Komaki H."/>
            <person name="Tamura T."/>
        </authorList>
    </citation>
    <scope>NUCLEOTIDE SEQUENCE [LARGE SCALE GENOMIC DNA]</scope>
    <source>
        <strain evidence="4">NBRC 15873</strain>
    </source>
</reference>
<feature type="transmembrane region" description="Helical" evidence="2">
    <location>
        <begin position="272"/>
        <end position="290"/>
    </location>
</feature>
<evidence type="ECO:0000313" key="3">
    <source>
        <dbReference type="EMBL" id="GHI18567.1"/>
    </source>
</evidence>
<evidence type="ECO:0008006" key="5">
    <source>
        <dbReference type="Google" id="ProtNLM"/>
    </source>
</evidence>
<dbReference type="EMBL" id="BNDV01000018">
    <property type="protein sequence ID" value="GHI18567.1"/>
    <property type="molecule type" value="Genomic_DNA"/>
</dbReference>
<keyword evidence="2" id="KW-1133">Transmembrane helix</keyword>
<feature type="compositionally biased region" description="Low complexity" evidence="1">
    <location>
        <begin position="63"/>
        <end position="74"/>
    </location>
</feature>
<keyword evidence="4" id="KW-1185">Reference proteome</keyword>
<keyword evidence="2" id="KW-0472">Membrane</keyword>
<name>A0ABQ3P0L7_STRVG</name>
<protein>
    <recommendedName>
        <fullName evidence="5">Secreted protein</fullName>
    </recommendedName>
</protein>
<keyword evidence="2" id="KW-0812">Transmembrane</keyword>
<accession>A0ABQ3P0L7</accession>
<feature type="region of interest" description="Disordered" evidence="1">
    <location>
        <begin position="51"/>
        <end position="85"/>
    </location>
</feature>
<sequence>MTKGTRGGGSPRIQHRVLWSTGTTAILLLRRGTPRRRLGDDRTEGEVTVAITSRAPAPGGGVSAPPAGASASQPAGPPGRRTAWSEGVQRLREAATTEPGRLRIIGAVLAALIVLFGTVSVWEISGRATAADDVVGRSQPLSADAASIYRSLADADTTSSSGFLLGAQEPREVRQRYEKDIANASRLLVSAAANTGGSEESREQITLLSEQLPRYTGLIEQARATNRQGLPLGGAYLRYANEQMTTQLLPAAQRLYEAETRRLHTDDDDARAWPLGSLALGLLAVAALVWAQRRNYRHTNRVFNHGLVAATAASVVVLLWLSVGHTVARSSLSEARTDGQESMKVLNDARIASLQARASENLTLIARGAVLAEDKKSDKYDVDFTNNMKQLDAGLATALRLADDEDGRTPVSRAADGVEQWKQRHAAAREADLKGDYEAALPQVVGDEQHKASSGAAFDTVDASLEQAVAHEQREFTRAAQDGIGALGGLVTGSAVLVVIGATAALLGIGRRLSEYR</sequence>
<feature type="transmembrane region" description="Helical" evidence="2">
    <location>
        <begin position="484"/>
        <end position="509"/>
    </location>
</feature>
<dbReference type="Proteomes" id="UP000660554">
    <property type="component" value="Unassembled WGS sequence"/>
</dbReference>
<evidence type="ECO:0000256" key="1">
    <source>
        <dbReference type="SAM" id="MobiDB-lite"/>
    </source>
</evidence>
<comment type="caution">
    <text evidence="3">The sequence shown here is derived from an EMBL/GenBank/DDBJ whole genome shotgun (WGS) entry which is preliminary data.</text>
</comment>
<evidence type="ECO:0000256" key="2">
    <source>
        <dbReference type="SAM" id="Phobius"/>
    </source>
</evidence>
<proteinExistence type="predicted"/>